<dbReference type="CDD" id="cd17253">
    <property type="entry name" value="RMtype1_S_Eco933I-TRD2-CR2_like"/>
    <property type="match status" value="1"/>
</dbReference>
<dbReference type="EMBL" id="CP037421">
    <property type="protein sequence ID" value="QDT29885.1"/>
    <property type="molecule type" value="Genomic_DNA"/>
</dbReference>
<dbReference type="GO" id="GO:0003677">
    <property type="term" value="F:DNA binding"/>
    <property type="evidence" value="ECO:0007669"/>
    <property type="project" value="UniProtKB-KW"/>
</dbReference>
<evidence type="ECO:0000256" key="3">
    <source>
        <dbReference type="ARBA" id="ARBA00023125"/>
    </source>
</evidence>
<dbReference type="SUPFAM" id="SSF116734">
    <property type="entry name" value="DNA methylase specificity domain"/>
    <property type="match status" value="2"/>
</dbReference>
<keyword evidence="2" id="KW-0680">Restriction system</keyword>
<evidence type="ECO:0000259" key="4">
    <source>
        <dbReference type="Pfam" id="PF01420"/>
    </source>
</evidence>
<dbReference type="REBASE" id="356002">
    <property type="entry name" value="S.PbaEnr10ORF52400P"/>
</dbReference>
<gene>
    <name evidence="5" type="primary">hsdS_2</name>
    <name evidence="5" type="ORF">Enr10x_52420</name>
</gene>
<dbReference type="Pfam" id="PF01420">
    <property type="entry name" value="Methylase_S"/>
    <property type="match status" value="1"/>
</dbReference>
<name>A0A517QE66_9PLAN</name>
<proteinExistence type="inferred from homology"/>
<dbReference type="RefSeq" id="WP_145451790.1">
    <property type="nucleotide sequence ID" value="NZ_CP037421.1"/>
</dbReference>
<evidence type="ECO:0000256" key="1">
    <source>
        <dbReference type="ARBA" id="ARBA00010923"/>
    </source>
</evidence>
<dbReference type="PANTHER" id="PTHR30408">
    <property type="entry name" value="TYPE-1 RESTRICTION ENZYME ECOKI SPECIFICITY PROTEIN"/>
    <property type="match status" value="1"/>
</dbReference>
<dbReference type="CDD" id="cd17260">
    <property type="entry name" value="RMtype1_S_EcoEI-TRD1-CR1_like"/>
    <property type="match status" value="1"/>
</dbReference>
<dbReference type="Gene3D" id="3.90.220.20">
    <property type="entry name" value="DNA methylase specificity domains"/>
    <property type="match status" value="2"/>
</dbReference>
<dbReference type="InterPro" id="IPR052021">
    <property type="entry name" value="Type-I_RS_S_subunit"/>
</dbReference>
<protein>
    <submittedName>
        <fullName evidence="5">Type-1 restriction enzyme EcoKI specificity protein</fullName>
    </submittedName>
</protein>
<dbReference type="InterPro" id="IPR044946">
    <property type="entry name" value="Restrct_endonuc_typeI_TRD_sf"/>
</dbReference>
<dbReference type="AlphaFoldDB" id="A0A517QE66"/>
<dbReference type="InterPro" id="IPR000055">
    <property type="entry name" value="Restrct_endonuc_typeI_TRD"/>
</dbReference>
<accession>A0A517QE66</accession>
<comment type="similarity">
    <text evidence="1">Belongs to the type-I restriction system S methylase family.</text>
</comment>
<keyword evidence="3" id="KW-0238">DNA-binding</keyword>
<organism evidence="5 6">
    <name type="scientific">Gimesia panareensis</name>
    <dbReference type="NCBI Taxonomy" id="2527978"/>
    <lineage>
        <taxon>Bacteria</taxon>
        <taxon>Pseudomonadati</taxon>
        <taxon>Planctomycetota</taxon>
        <taxon>Planctomycetia</taxon>
        <taxon>Planctomycetales</taxon>
        <taxon>Planctomycetaceae</taxon>
        <taxon>Gimesia</taxon>
    </lineage>
</organism>
<feature type="domain" description="Type I restriction modification DNA specificity" evidence="4">
    <location>
        <begin position="224"/>
        <end position="400"/>
    </location>
</feature>
<evidence type="ECO:0000313" key="5">
    <source>
        <dbReference type="EMBL" id="QDT29885.1"/>
    </source>
</evidence>
<dbReference type="Proteomes" id="UP000315647">
    <property type="component" value="Chromosome"/>
</dbReference>
<dbReference type="GO" id="GO:0009307">
    <property type="term" value="P:DNA restriction-modification system"/>
    <property type="evidence" value="ECO:0007669"/>
    <property type="project" value="UniProtKB-KW"/>
</dbReference>
<dbReference type="PANTHER" id="PTHR30408:SF13">
    <property type="entry name" value="TYPE I RESTRICTION ENZYME HINDI SPECIFICITY SUBUNIT"/>
    <property type="match status" value="1"/>
</dbReference>
<sequence>MNNSNSNNTIKSSTFLRLSDLVEVNPTIDVSRLSKKDRVSFIPMADVSDGGHWVGSQTRSLSEVITGYTAFQENDVLFAKITPCTENGKGCHARGLSNGIGFGSTEFHVLRAMDGVDSRLIYHLSISPDVRAKATSLMGGSAGQQRVPSDFVRAIKISCKATELQELLVPMLDSVEEAIETTRAVIDQTRRLKTALLQDLLTNGLPGQHKNFKKHKYLHKMPAAWETKSIGDVCVIELGKMLSKVVKTGRHYRPYLGNASVLWGRIDLTDLEEMDIRDDELERYSLQPGDILICEGGEVGRTAIWEGQLKLCCYQKALHRLRPLQPNTLVPDFMRFFMEHAVRNNLLVRFTGESSIAHLTRETLINVPMVLPPLAEQEHIVAAIKSVEMKTKSNEKFQDQLVQVKSALSQGLLTGRIFLKGGSCE</sequence>
<reference evidence="5 6" key="1">
    <citation type="submission" date="2019-03" db="EMBL/GenBank/DDBJ databases">
        <title>Deep-cultivation of Planctomycetes and their phenomic and genomic characterization uncovers novel biology.</title>
        <authorList>
            <person name="Wiegand S."/>
            <person name="Jogler M."/>
            <person name="Boedeker C."/>
            <person name="Pinto D."/>
            <person name="Vollmers J."/>
            <person name="Rivas-Marin E."/>
            <person name="Kohn T."/>
            <person name="Peeters S.H."/>
            <person name="Heuer A."/>
            <person name="Rast P."/>
            <person name="Oberbeckmann S."/>
            <person name="Bunk B."/>
            <person name="Jeske O."/>
            <person name="Meyerdierks A."/>
            <person name="Storesund J.E."/>
            <person name="Kallscheuer N."/>
            <person name="Luecker S."/>
            <person name="Lage O.M."/>
            <person name="Pohl T."/>
            <person name="Merkel B.J."/>
            <person name="Hornburger P."/>
            <person name="Mueller R.-W."/>
            <person name="Bruemmer F."/>
            <person name="Labrenz M."/>
            <person name="Spormann A.M."/>
            <person name="Op den Camp H."/>
            <person name="Overmann J."/>
            <person name="Amann R."/>
            <person name="Jetten M.S.M."/>
            <person name="Mascher T."/>
            <person name="Medema M.H."/>
            <person name="Devos D.P."/>
            <person name="Kaster A.-K."/>
            <person name="Ovreas L."/>
            <person name="Rohde M."/>
            <person name="Galperin M.Y."/>
            <person name="Jogler C."/>
        </authorList>
    </citation>
    <scope>NUCLEOTIDE SEQUENCE [LARGE SCALE GENOMIC DNA]</scope>
    <source>
        <strain evidence="5 6">Enr10</strain>
    </source>
</reference>
<evidence type="ECO:0000313" key="6">
    <source>
        <dbReference type="Proteomes" id="UP000315647"/>
    </source>
</evidence>
<keyword evidence="6" id="KW-1185">Reference proteome</keyword>
<evidence type="ECO:0000256" key="2">
    <source>
        <dbReference type="ARBA" id="ARBA00022747"/>
    </source>
</evidence>